<evidence type="ECO:0000256" key="5">
    <source>
        <dbReference type="SAM" id="MobiDB-lite"/>
    </source>
</evidence>
<dbReference type="GO" id="GO:1901981">
    <property type="term" value="F:phosphatidylinositol phosphate binding"/>
    <property type="evidence" value="ECO:0007669"/>
    <property type="project" value="TreeGrafter"/>
</dbReference>
<dbReference type="InterPro" id="IPR004012">
    <property type="entry name" value="Run_dom"/>
</dbReference>
<dbReference type="Pfam" id="PF02759">
    <property type="entry name" value="RUN"/>
    <property type="match status" value="1"/>
</dbReference>
<evidence type="ECO:0000256" key="2">
    <source>
        <dbReference type="ARBA" id="ARBA00022553"/>
    </source>
</evidence>
<reference evidence="7" key="1">
    <citation type="submission" date="2021-12" db="EMBL/GenBank/DDBJ databases">
        <authorList>
            <person name="King R."/>
        </authorList>
    </citation>
    <scope>NUCLEOTIDE SEQUENCE</scope>
</reference>
<dbReference type="GO" id="GO:0006914">
    <property type="term" value="P:autophagy"/>
    <property type="evidence" value="ECO:0007669"/>
    <property type="project" value="UniProtKB-KW"/>
</dbReference>
<dbReference type="EMBL" id="OU963862">
    <property type="protein sequence ID" value="CAH0382427.1"/>
    <property type="molecule type" value="Genomic_DNA"/>
</dbReference>
<organism evidence="7 8">
    <name type="scientific">Bemisia tabaci</name>
    <name type="common">Sweetpotato whitefly</name>
    <name type="synonym">Aleurodes tabaci</name>
    <dbReference type="NCBI Taxonomy" id="7038"/>
    <lineage>
        <taxon>Eukaryota</taxon>
        <taxon>Metazoa</taxon>
        <taxon>Ecdysozoa</taxon>
        <taxon>Arthropoda</taxon>
        <taxon>Hexapoda</taxon>
        <taxon>Insecta</taxon>
        <taxon>Pterygota</taxon>
        <taxon>Neoptera</taxon>
        <taxon>Paraneoptera</taxon>
        <taxon>Hemiptera</taxon>
        <taxon>Sternorrhyncha</taxon>
        <taxon>Aleyrodoidea</taxon>
        <taxon>Aleyrodidae</taxon>
        <taxon>Aleyrodinae</taxon>
        <taxon>Bemisia</taxon>
    </lineage>
</organism>
<feature type="region of interest" description="Disordered" evidence="5">
    <location>
        <begin position="556"/>
        <end position="583"/>
    </location>
</feature>
<keyword evidence="2" id="KW-0597">Phosphoprotein</keyword>
<accession>A0A9P0A1Z9</accession>
<dbReference type="InterPro" id="IPR025258">
    <property type="entry name" value="RH_dom"/>
</dbReference>
<evidence type="ECO:0000256" key="4">
    <source>
        <dbReference type="ARBA" id="ARBA00023006"/>
    </source>
</evidence>
<dbReference type="Gene3D" id="1.20.58.900">
    <property type="match status" value="1"/>
</dbReference>
<dbReference type="GO" id="GO:0005770">
    <property type="term" value="C:late endosome"/>
    <property type="evidence" value="ECO:0007669"/>
    <property type="project" value="UniProtKB-SubCell"/>
</dbReference>
<dbReference type="SUPFAM" id="SSF140741">
    <property type="entry name" value="RUN domain-like"/>
    <property type="match status" value="1"/>
</dbReference>
<dbReference type="PANTHER" id="PTHR45971:SF1">
    <property type="entry name" value="RUBICON, ISOFORM A"/>
    <property type="match status" value="1"/>
</dbReference>
<dbReference type="Pfam" id="PF21054">
    <property type="entry name" value="RUBC_PIKBD"/>
    <property type="match status" value="1"/>
</dbReference>
<feature type="domain" description="RUN" evidence="6">
    <location>
        <begin position="42"/>
        <end position="181"/>
    </location>
</feature>
<evidence type="ECO:0000256" key="3">
    <source>
        <dbReference type="ARBA" id="ARBA00022753"/>
    </source>
</evidence>
<feature type="compositionally biased region" description="Low complexity" evidence="5">
    <location>
        <begin position="562"/>
        <end position="579"/>
    </location>
</feature>
<comment type="subcellular location">
    <subcellularLocation>
        <location evidence="1">Late endosome</location>
    </subcellularLocation>
</comment>
<sequence>MLSSPSKRAASPEIIQDECRALLQDLRQTIETQLISQVSNVWNIFGGLNRLHPVVLKIFKHRSRVFNQGGEPDLWSFIQGLSWLQPCLAASPSFVPSKKNMYLAPSPSRHYDKASAWVYKSLEAHNLSQKLSWLLSDREHILSHYEPNAFLAQLQYSEAMLICLRALEQNQISFLADINSSLYLLPKRSIQLISKTHRRCSSSPEVIANSKTTWSDTKKHKPIPSIKEPDANLNLISAVKSENSNSVESRLISNSVECFRNQSGDSEPIHKSPDLPLCEVGHQALKKSSSLPNLFRIHDLSGSLSESTSKKFSKPRSVTVPNSPLKTTFASPGNNALSPSLLFVDYKTVDFDRTIESFRKYHENGKVKSNIKSRERKKDAHAVDINLYKKNHKKNQRPLNLPNRIWEESDDDTNSIYSDKLSFSSYSTLSSNVTQKKSFLEDAGKSIKHMKSGYSFPKPAQGQSLFSFLASSPFGKGDAELDRENAHFSVSDAMIAAIEQVKCNRDFNLAEEAVDDSDEEINHLKQRIRLRRKQKNQERTNLSITTFLVNDARTDTTTTDQSYSPISTSPCSSSESISSDGGVDLDVEQVGNLMDINQSGLSISLGSLYSEAELQRPSPPNQGESVKSAENVALSLLKRFKKKQLPAASELEWLISEQEVPQQLLPLPNSWPVSPDDAEDQDMTSATQLRGTTEWAPPRSHIIFTLHPPPVRRVLMVKQNYRCAGCGAKVEPKYIRKYRYCEYLGRYFCTSCHTNQTAILPSRVLNKWDFSKCLVSDFSFHLLEQMNSDPLFNVQDQNPNLFRKARGLERTRQLRWQLCLMKAFLITCRFATNVQNLMKDVPSHIIDDPDLYSLEDLTQVKSGDLPTRLKDLVDVASEHLSDCQLCQARGFICELCQSDEIIFPWQLNKVFRCKHCGACYHIKCFSSATSCPRCERISLRKKQKIVTNDSAS</sequence>
<dbReference type="Pfam" id="PF13901">
    <property type="entry name" value="RH_dom"/>
    <property type="match status" value="1"/>
</dbReference>
<evidence type="ECO:0000259" key="6">
    <source>
        <dbReference type="PROSITE" id="PS50826"/>
    </source>
</evidence>
<dbReference type="SMART" id="SM01175">
    <property type="entry name" value="DUF4206"/>
    <property type="match status" value="1"/>
</dbReference>
<dbReference type="PANTHER" id="PTHR45971">
    <property type="entry name" value="PHOX (PX) DOMAIN-CONTAINING PROTEIN"/>
    <property type="match status" value="1"/>
</dbReference>
<keyword evidence="4" id="KW-0072">Autophagy</keyword>
<evidence type="ECO:0000313" key="8">
    <source>
        <dbReference type="Proteomes" id="UP001152759"/>
    </source>
</evidence>
<dbReference type="Proteomes" id="UP001152759">
    <property type="component" value="Chromosome 1"/>
</dbReference>
<dbReference type="CDD" id="cd17686">
    <property type="entry name" value="RUN_RUBCN"/>
    <property type="match status" value="1"/>
</dbReference>
<name>A0A9P0A1Z9_BEMTA</name>
<gene>
    <name evidence="7" type="ORF">BEMITA_LOCUS1971</name>
</gene>
<keyword evidence="8" id="KW-1185">Reference proteome</keyword>
<keyword evidence="3" id="KW-0967">Endosome</keyword>
<dbReference type="KEGG" id="btab:109043985"/>
<dbReference type="InterPro" id="IPR037213">
    <property type="entry name" value="Run_dom_sf"/>
</dbReference>
<protein>
    <recommendedName>
        <fullName evidence="6">RUN domain-containing protein</fullName>
    </recommendedName>
</protein>
<dbReference type="InterPro" id="IPR048569">
    <property type="entry name" value="RUBC_PIKBD"/>
</dbReference>
<evidence type="ECO:0000313" key="7">
    <source>
        <dbReference type="EMBL" id="CAH0382427.1"/>
    </source>
</evidence>
<dbReference type="PROSITE" id="PS50826">
    <property type="entry name" value="RUN"/>
    <property type="match status" value="1"/>
</dbReference>
<proteinExistence type="predicted"/>
<dbReference type="AlphaFoldDB" id="A0A9P0A1Z9"/>
<evidence type="ECO:0000256" key="1">
    <source>
        <dbReference type="ARBA" id="ARBA00004603"/>
    </source>
</evidence>
<dbReference type="InterPro" id="IPR052428">
    <property type="entry name" value="Autophagy_HostDef_Reg"/>
</dbReference>